<feature type="region of interest" description="Disordered" evidence="1">
    <location>
        <begin position="83"/>
        <end position="107"/>
    </location>
</feature>
<organism evidence="2">
    <name type="scientific">Arundo donax</name>
    <name type="common">Giant reed</name>
    <name type="synonym">Donax arundinaceus</name>
    <dbReference type="NCBI Taxonomy" id="35708"/>
    <lineage>
        <taxon>Eukaryota</taxon>
        <taxon>Viridiplantae</taxon>
        <taxon>Streptophyta</taxon>
        <taxon>Embryophyta</taxon>
        <taxon>Tracheophyta</taxon>
        <taxon>Spermatophyta</taxon>
        <taxon>Magnoliopsida</taxon>
        <taxon>Liliopsida</taxon>
        <taxon>Poales</taxon>
        <taxon>Poaceae</taxon>
        <taxon>PACMAD clade</taxon>
        <taxon>Arundinoideae</taxon>
        <taxon>Arundineae</taxon>
        <taxon>Arundo</taxon>
    </lineage>
</organism>
<dbReference type="EMBL" id="GBRH01280785">
    <property type="protein sequence ID" value="JAD17110.1"/>
    <property type="molecule type" value="Transcribed_RNA"/>
</dbReference>
<reference evidence="2" key="1">
    <citation type="submission" date="2014-09" db="EMBL/GenBank/DDBJ databases">
        <authorList>
            <person name="Magalhaes I.L.F."/>
            <person name="Oliveira U."/>
            <person name="Santos F.R."/>
            <person name="Vidigal T.H.D.A."/>
            <person name="Brescovit A.D."/>
            <person name="Santos A.J."/>
        </authorList>
    </citation>
    <scope>NUCLEOTIDE SEQUENCE</scope>
    <source>
        <tissue evidence="2">Shoot tissue taken approximately 20 cm above the soil surface</tissue>
    </source>
</reference>
<accession>A0A0A8XWV4</accession>
<evidence type="ECO:0000256" key="1">
    <source>
        <dbReference type="SAM" id="MobiDB-lite"/>
    </source>
</evidence>
<protein>
    <submittedName>
        <fullName evidence="2">Uncharacterized protein</fullName>
    </submittedName>
</protein>
<sequence length="107" mass="12514">MACADWRMVTAGRPLPQHVVPVAALENTPRLQCSRRSRHILRPTAMRPTRSLPRVVIWRRISQDIQRLREQLTSTRLTWRGQPAHRRLGGWAPPPCELLSPPRRHRH</sequence>
<evidence type="ECO:0000313" key="2">
    <source>
        <dbReference type="EMBL" id="JAD17110.1"/>
    </source>
</evidence>
<reference evidence="2" key="2">
    <citation type="journal article" date="2015" name="Data Brief">
        <title>Shoot transcriptome of the giant reed, Arundo donax.</title>
        <authorList>
            <person name="Barrero R.A."/>
            <person name="Guerrero F.D."/>
            <person name="Moolhuijzen P."/>
            <person name="Goolsby J.A."/>
            <person name="Tidwell J."/>
            <person name="Bellgard S.E."/>
            <person name="Bellgard M.I."/>
        </authorList>
    </citation>
    <scope>NUCLEOTIDE SEQUENCE</scope>
    <source>
        <tissue evidence="2">Shoot tissue taken approximately 20 cm above the soil surface</tissue>
    </source>
</reference>
<proteinExistence type="predicted"/>
<dbReference type="AlphaFoldDB" id="A0A0A8XWV4"/>
<name>A0A0A8XWV4_ARUDO</name>